<organism evidence="3 4">
    <name type="scientific">Phytophthora nicotianae</name>
    <name type="common">Potato buckeye rot agent</name>
    <name type="synonym">Phytophthora parasitica</name>
    <dbReference type="NCBI Taxonomy" id="4792"/>
    <lineage>
        <taxon>Eukaryota</taxon>
        <taxon>Sar</taxon>
        <taxon>Stramenopiles</taxon>
        <taxon>Oomycota</taxon>
        <taxon>Peronosporomycetes</taxon>
        <taxon>Peronosporales</taxon>
        <taxon>Peronosporaceae</taxon>
        <taxon>Phytophthora</taxon>
    </lineage>
</organism>
<accession>A0A0W8BWT7</accession>
<protein>
    <recommendedName>
        <fullName evidence="2">Replication protein A OB domain-containing protein</fullName>
    </recommendedName>
</protein>
<evidence type="ECO:0000259" key="2">
    <source>
        <dbReference type="Pfam" id="PF16900"/>
    </source>
</evidence>
<dbReference type="Pfam" id="PF16900">
    <property type="entry name" value="REPA_OB_2"/>
    <property type="match status" value="1"/>
</dbReference>
<gene>
    <name evidence="3" type="ORF">AM587_10001415</name>
</gene>
<dbReference type="Gene3D" id="2.40.50.140">
    <property type="entry name" value="Nucleic acid-binding proteins"/>
    <property type="match status" value="1"/>
</dbReference>
<keyword evidence="1" id="KW-0238">DNA-binding</keyword>
<evidence type="ECO:0000256" key="1">
    <source>
        <dbReference type="ARBA" id="ARBA00023125"/>
    </source>
</evidence>
<sequence length="202" mass="21941">MCSPTFSRLPLHATRGICNLQDGQQVAVVSVITGVANERIVPRSDQAPTKRDKTLEDADRVQVKRALWQGDAKRVSLGTLHHVLDVEHGKVDTYGGAAVGTGRRSTIVIDPPIPAALELKVAFNDDALATTESRRNSTDDVVTVDDVINTKHVACGGANKDTKKTRRHPKLPAKAKKEKCEWTCGSGEIERTMEPKIARGCL</sequence>
<dbReference type="AlphaFoldDB" id="A0A0W8BWT7"/>
<dbReference type="Proteomes" id="UP000052943">
    <property type="component" value="Unassembled WGS sequence"/>
</dbReference>
<comment type="caution">
    <text evidence="3">The sequence shown here is derived from an EMBL/GenBank/DDBJ whole genome shotgun (WGS) entry which is preliminary data.</text>
</comment>
<evidence type="ECO:0000313" key="3">
    <source>
        <dbReference type="EMBL" id="KUF76299.1"/>
    </source>
</evidence>
<name>A0A0W8BWT7_PHYNI</name>
<dbReference type="GO" id="GO:0003677">
    <property type="term" value="F:DNA binding"/>
    <property type="evidence" value="ECO:0007669"/>
    <property type="project" value="UniProtKB-KW"/>
</dbReference>
<feature type="domain" description="Replication protein A OB" evidence="2">
    <location>
        <begin position="18"/>
        <end position="109"/>
    </location>
</feature>
<evidence type="ECO:0000313" key="4">
    <source>
        <dbReference type="Proteomes" id="UP000052943"/>
    </source>
</evidence>
<reference evidence="3 4" key="1">
    <citation type="submission" date="2015-11" db="EMBL/GenBank/DDBJ databases">
        <title>Genomes and virulence difference between two physiological races of Phytophthora nicotianae.</title>
        <authorList>
            <person name="Liu H."/>
            <person name="Ma X."/>
            <person name="Yu H."/>
            <person name="Fang D."/>
            <person name="Li Y."/>
            <person name="Wang X."/>
            <person name="Wang W."/>
            <person name="Dong Y."/>
            <person name="Xiao B."/>
        </authorList>
    </citation>
    <scope>NUCLEOTIDE SEQUENCE [LARGE SCALE GENOMIC DNA]</scope>
    <source>
        <strain evidence="4">race 0</strain>
    </source>
</reference>
<dbReference type="EMBL" id="LNFO01005831">
    <property type="protein sequence ID" value="KUF76299.1"/>
    <property type="molecule type" value="Genomic_DNA"/>
</dbReference>
<dbReference type="InterPro" id="IPR031657">
    <property type="entry name" value="REPA_OB_2"/>
</dbReference>
<dbReference type="SUPFAM" id="SSF50249">
    <property type="entry name" value="Nucleic acid-binding proteins"/>
    <property type="match status" value="1"/>
</dbReference>
<proteinExistence type="predicted"/>
<dbReference type="InterPro" id="IPR012340">
    <property type="entry name" value="NA-bd_OB-fold"/>
</dbReference>